<evidence type="ECO:0000313" key="2">
    <source>
        <dbReference type="Proteomes" id="UP001605036"/>
    </source>
</evidence>
<dbReference type="EMBL" id="JBHFFA010000008">
    <property type="protein sequence ID" value="KAL2608470.1"/>
    <property type="molecule type" value="Genomic_DNA"/>
</dbReference>
<name>A0ABD1XI65_9MARC</name>
<protein>
    <submittedName>
        <fullName evidence="1">Uncharacterized protein</fullName>
    </submittedName>
</protein>
<sequence length="116" mass="12440">MGPTCGSCHMADESPSLPPSGPNACLHVYTSMSSTGQCGQSGYLHITYLHTWQHPSSREVITSSKVESSWLAKEGKAASGHMALQPPIPKCMGLAMDSSLVVMQPRVPLHKVRSIH</sequence>
<evidence type="ECO:0000313" key="1">
    <source>
        <dbReference type="EMBL" id="KAL2608470.1"/>
    </source>
</evidence>
<keyword evidence="2" id="KW-1185">Reference proteome</keyword>
<reference evidence="1 2" key="1">
    <citation type="submission" date="2024-09" db="EMBL/GenBank/DDBJ databases">
        <title>Chromosome-scale assembly of Riccia fluitans.</title>
        <authorList>
            <person name="Paukszto L."/>
            <person name="Sawicki J."/>
            <person name="Karawczyk K."/>
            <person name="Piernik-Szablinska J."/>
            <person name="Szczecinska M."/>
            <person name="Mazdziarz M."/>
        </authorList>
    </citation>
    <scope>NUCLEOTIDE SEQUENCE [LARGE SCALE GENOMIC DNA]</scope>
    <source>
        <strain evidence="1">Rf_01</strain>
        <tissue evidence="1">Aerial parts of the thallus</tissue>
    </source>
</reference>
<proteinExistence type="predicted"/>
<gene>
    <name evidence="1" type="ORF">R1flu_027043</name>
</gene>
<accession>A0ABD1XI65</accession>
<organism evidence="1 2">
    <name type="scientific">Riccia fluitans</name>
    <dbReference type="NCBI Taxonomy" id="41844"/>
    <lineage>
        <taxon>Eukaryota</taxon>
        <taxon>Viridiplantae</taxon>
        <taxon>Streptophyta</taxon>
        <taxon>Embryophyta</taxon>
        <taxon>Marchantiophyta</taxon>
        <taxon>Marchantiopsida</taxon>
        <taxon>Marchantiidae</taxon>
        <taxon>Marchantiales</taxon>
        <taxon>Ricciaceae</taxon>
        <taxon>Riccia</taxon>
    </lineage>
</organism>
<dbReference type="Proteomes" id="UP001605036">
    <property type="component" value="Unassembled WGS sequence"/>
</dbReference>
<dbReference type="AlphaFoldDB" id="A0ABD1XI65"/>
<comment type="caution">
    <text evidence="1">The sequence shown here is derived from an EMBL/GenBank/DDBJ whole genome shotgun (WGS) entry which is preliminary data.</text>
</comment>